<dbReference type="HOGENOM" id="CLU_1963741_0_0_1"/>
<evidence type="ECO:0000313" key="1">
    <source>
        <dbReference type="EnsemblProtists" id="EOD29161"/>
    </source>
</evidence>
<reference evidence="1" key="2">
    <citation type="submission" date="2024-10" db="UniProtKB">
        <authorList>
            <consortium name="EnsemblProtists"/>
        </authorList>
    </citation>
    <scope>IDENTIFICATION</scope>
</reference>
<name>A0A0D3K076_EMIH1</name>
<sequence>MIDSLIDSSDFQDTARRFSAFASRAQRQLVAAASSGGGQASGPTEEELAAQLHAHLASLPAADAEHASYSLVAKLHERAWLGPELARRAPCGDLLPFLLLGEALEGFEPAAEVGFMTEIARRYREDDA</sequence>
<dbReference type="EnsemblProtists" id="EOD29161">
    <property type="protein sequence ID" value="EOD29161"/>
    <property type="gene ID" value="EMIHUDRAFT_456831"/>
</dbReference>
<dbReference type="Proteomes" id="UP000013827">
    <property type="component" value="Unassembled WGS sequence"/>
</dbReference>
<organism evidence="1 2">
    <name type="scientific">Emiliania huxleyi (strain CCMP1516)</name>
    <dbReference type="NCBI Taxonomy" id="280463"/>
    <lineage>
        <taxon>Eukaryota</taxon>
        <taxon>Haptista</taxon>
        <taxon>Haptophyta</taxon>
        <taxon>Prymnesiophyceae</taxon>
        <taxon>Isochrysidales</taxon>
        <taxon>Noelaerhabdaceae</taxon>
        <taxon>Emiliania</taxon>
    </lineage>
</organism>
<dbReference type="KEGG" id="ehx:EMIHUDRAFT_456831"/>
<dbReference type="AlphaFoldDB" id="A0A0D3K076"/>
<dbReference type="RefSeq" id="XP_005781590.1">
    <property type="nucleotide sequence ID" value="XM_005781533.1"/>
</dbReference>
<reference evidence="2" key="1">
    <citation type="journal article" date="2013" name="Nature">
        <title>Pan genome of the phytoplankton Emiliania underpins its global distribution.</title>
        <authorList>
            <person name="Read B.A."/>
            <person name="Kegel J."/>
            <person name="Klute M.J."/>
            <person name="Kuo A."/>
            <person name="Lefebvre S.C."/>
            <person name="Maumus F."/>
            <person name="Mayer C."/>
            <person name="Miller J."/>
            <person name="Monier A."/>
            <person name="Salamov A."/>
            <person name="Young J."/>
            <person name="Aguilar M."/>
            <person name="Claverie J.M."/>
            <person name="Frickenhaus S."/>
            <person name="Gonzalez K."/>
            <person name="Herman E.K."/>
            <person name="Lin Y.C."/>
            <person name="Napier J."/>
            <person name="Ogata H."/>
            <person name="Sarno A.F."/>
            <person name="Shmutz J."/>
            <person name="Schroeder D."/>
            <person name="de Vargas C."/>
            <person name="Verret F."/>
            <person name="von Dassow P."/>
            <person name="Valentin K."/>
            <person name="Van de Peer Y."/>
            <person name="Wheeler G."/>
            <person name="Dacks J.B."/>
            <person name="Delwiche C.F."/>
            <person name="Dyhrman S.T."/>
            <person name="Glockner G."/>
            <person name="John U."/>
            <person name="Richards T."/>
            <person name="Worden A.Z."/>
            <person name="Zhang X."/>
            <person name="Grigoriev I.V."/>
            <person name="Allen A.E."/>
            <person name="Bidle K."/>
            <person name="Borodovsky M."/>
            <person name="Bowler C."/>
            <person name="Brownlee C."/>
            <person name="Cock J.M."/>
            <person name="Elias M."/>
            <person name="Gladyshev V.N."/>
            <person name="Groth M."/>
            <person name="Guda C."/>
            <person name="Hadaegh A."/>
            <person name="Iglesias-Rodriguez M.D."/>
            <person name="Jenkins J."/>
            <person name="Jones B.M."/>
            <person name="Lawson T."/>
            <person name="Leese F."/>
            <person name="Lindquist E."/>
            <person name="Lobanov A."/>
            <person name="Lomsadze A."/>
            <person name="Malik S.B."/>
            <person name="Marsh M.E."/>
            <person name="Mackinder L."/>
            <person name="Mock T."/>
            <person name="Mueller-Roeber B."/>
            <person name="Pagarete A."/>
            <person name="Parker M."/>
            <person name="Probert I."/>
            <person name="Quesneville H."/>
            <person name="Raines C."/>
            <person name="Rensing S.A."/>
            <person name="Riano-Pachon D.M."/>
            <person name="Richier S."/>
            <person name="Rokitta S."/>
            <person name="Shiraiwa Y."/>
            <person name="Soanes D.M."/>
            <person name="van der Giezen M."/>
            <person name="Wahlund T.M."/>
            <person name="Williams B."/>
            <person name="Wilson W."/>
            <person name="Wolfe G."/>
            <person name="Wurch L.L."/>
        </authorList>
    </citation>
    <scope>NUCLEOTIDE SEQUENCE</scope>
</reference>
<accession>A0A0D3K076</accession>
<proteinExistence type="predicted"/>
<dbReference type="PaxDb" id="2903-EOD29161"/>
<evidence type="ECO:0000313" key="2">
    <source>
        <dbReference type="Proteomes" id="UP000013827"/>
    </source>
</evidence>
<keyword evidence="2" id="KW-1185">Reference proteome</keyword>
<protein>
    <submittedName>
        <fullName evidence="1">Uncharacterized protein</fullName>
    </submittedName>
</protein>
<dbReference type="GeneID" id="17274707"/>